<proteinExistence type="predicted"/>
<evidence type="ECO:0000313" key="2">
    <source>
        <dbReference type="Proteomes" id="UP000801492"/>
    </source>
</evidence>
<accession>A0A8K0CRN5</accession>
<dbReference type="OrthoDB" id="6775559at2759"/>
<comment type="caution">
    <text evidence="1">The sequence shown here is derived from an EMBL/GenBank/DDBJ whole genome shotgun (WGS) entry which is preliminary data.</text>
</comment>
<dbReference type="Proteomes" id="UP000801492">
    <property type="component" value="Unassembled WGS sequence"/>
</dbReference>
<name>A0A8K0CRN5_IGNLU</name>
<sequence length="111" mass="12819">MNIINTKPVETGDVIIDCGNKKDLDKLKLAITTSNSLKCQEIKKRNPSLLLPSIDIDIKKDKLLDVITENNDWLIEKCEVEEYFRNNFTGKFRFGKNENSENIVIECWAKD</sequence>
<dbReference type="AlphaFoldDB" id="A0A8K0CRN5"/>
<gene>
    <name evidence="1" type="ORF">ILUMI_13821</name>
</gene>
<evidence type="ECO:0000313" key="1">
    <source>
        <dbReference type="EMBL" id="KAF2892355.1"/>
    </source>
</evidence>
<protein>
    <submittedName>
        <fullName evidence="1">Uncharacterized protein</fullName>
    </submittedName>
</protein>
<reference evidence="1" key="1">
    <citation type="submission" date="2019-08" db="EMBL/GenBank/DDBJ databases">
        <title>The genome of the North American firefly Photinus pyralis.</title>
        <authorList>
            <consortium name="Photinus pyralis genome working group"/>
            <person name="Fallon T.R."/>
            <person name="Sander Lower S.E."/>
            <person name="Weng J.-K."/>
        </authorList>
    </citation>
    <scope>NUCLEOTIDE SEQUENCE</scope>
    <source>
        <strain evidence="1">TRF0915ILg1</strain>
        <tissue evidence="1">Whole body</tissue>
    </source>
</reference>
<keyword evidence="2" id="KW-1185">Reference proteome</keyword>
<organism evidence="1 2">
    <name type="scientific">Ignelater luminosus</name>
    <name type="common">Cucubano</name>
    <name type="synonym">Pyrophorus luminosus</name>
    <dbReference type="NCBI Taxonomy" id="2038154"/>
    <lineage>
        <taxon>Eukaryota</taxon>
        <taxon>Metazoa</taxon>
        <taxon>Ecdysozoa</taxon>
        <taxon>Arthropoda</taxon>
        <taxon>Hexapoda</taxon>
        <taxon>Insecta</taxon>
        <taxon>Pterygota</taxon>
        <taxon>Neoptera</taxon>
        <taxon>Endopterygota</taxon>
        <taxon>Coleoptera</taxon>
        <taxon>Polyphaga</taxon>
        <taxon>Elateriformia</taxon>
        <taxon>Elateroidea</taxon>
        <taxon>Elateridae</taxon>
        <taxon>Agrypninae</taxon>
        <taxon>Pyrophorini</taxon>
        <taxon>Ignelater</taxon>
    </lineage>
</organism>
<dbReference type="EMBL" id="VTPC01008786">
    <property type="protein sequence ID" value="KAF2892355.1"/>
    <property type="molecule type" value="Genomic_DNA"/>
</dbReference>